<keyword evidence="13" id="KW-1185">Reference proteome</keyword>
<dbReference type="SMART" id="SM00086">
    <property type="entry name" value="PAC"/>
    <property type="match status" value="1"/>
</dbReference>
<feature type="domain" description="PAC" evidence="11">
    <location>
        <begin position="332"/>
        <end position="385"/>
    </location>
</feature>
<dbReference type="InterPro" id="IPR035965">
    <property type="entry name" value="PAS-like_dom_sf"/>
</dbReference>
<dbReference type="PANTHER" id="PTHR43065:SF49">
    <property type="entry name" value="HISTIDINE KINASE"/>
    <property type="match status" value="1"/>
</dbReference>
<evidence type="ECO:0000259" key="10">
    <source>
        <dbReference type="PROSITE" id="PS50112"/>
    </source>
</evidence>
<dbReference type="CDD" id="cd00130">
    <property type="entry name" value="PAS"/>
    <property type="match status" value="2"/>
</dbReference>
<dbReference type="InterPro" id="IPR001610">
    <property type="entry name" value="PAC"/>
</dbReference>
<dbReference type="GO" id="GO:0000155">
    <property type="term" value="F:phosphorelay sensor kinase activity"/>
    <property type="evidence" value="ECO:0007669"/>
    <property type="project" value="InterPro"/>
</dbReference>
<evidence type="ECO:0000256" key="8">
    <source>
        <dbReference type="ARBA" id="ARBA00023012"/>
    </source>
</evidence>
<dbReference type="InterPro" id="IPR036097">
    <property type="entry name" value="HisK_dim/P_sf"/>
</dbReference>
<evidence type="ECO:0000313" key="13">
    <source>
        <dbReference type="Proteomes" id="UP000243719"/>
    </source>
</evidence>
<dbReference type="SUPFAM" id="SSF55874">
    <property type="entry name" value="ATPase domain of HSP90 chaperone/DNA topoisomerase II/histidine kinase"/>
    <property type="match status" value="1"/>
</dbReference>
<dbReference type="PANTHER" id="PTHR43065">
    <property type="entry name" value="SENSOR HISTIDINE KINASE"/>
    <property type="match status" value="1"/>
</dbReference>
<dbReference type="PROSITE" id="PS50112">
    <property type="entry name" value="PAS"/>
    <property type="match status" value="1"/>
</dbReference>
<dbReference type="STRING" id="1770053.SAMN05216551_103277"/>
<dbReference type="EMBL" id="FNLO01000003">
    <property type="protein sequence ID" value="SDV47762.1"/>
    <property type="molecule type" value="Genomic_DNA"/>
</dbReference>
<keyword evidence="6" id="KW-0418">Kinase</keyword>
<dbReference type="RefSeq" id="WP_091906487.1">
    <property type="nucleotide sequence ID" value="NZ_FNLO01000003.1"/>
</dbReference>
<dbReference type="InterPro" id="IPR005467">
    <property type="entry name" value="His_kinase_dom"/>
</dbReference>
<feature type="domain" description="PAS" evidence="10">
    <location>
        <begin position="2"/>
        <end position="49"/>
    </location>
</feature>
<dbReference type="NCBIfam" id="TIGR00229">
    <property type="entry name" value="sensory_box"/>
    <property type="match status" value="1"/>
</dbReference>
<evidence type="ECO:0000256" key="1">
    <source>
        <dbReference type="ARBA" id="ARBA00000085"/>
    </source>
</evidence>
<keyword evidence="3" id="KW-0597">Phosphoprotein</keyword>
<keyword evidence="5" id="KW-0547">Nucleotide-binding</keyword>
<evidence type="ECO:0000256" key="4">
    <source>
        <dbReference type="ARBA" id="ARBA00022679"/>
    </source>
</evidence>
<dbReference type="Proteomes" id="UP000243719">
    <property type="component" value="Unassembled WGS sequence"/>
</dbReference>
<dbReference type="InterPro" id="IPR003594">
    <property type="entry name" value="HATPase_dom"/>
</dbReference>
<dbReference type="Pfam" id="PF02518">
    <property type="entry name" value="HATPase_c"/>
    <property type="match status" value="1"/>
</dbReference>
<evidence type="ECO:0000256" key="2">
    <source>
        <dbReference type="ARBA" id="ARBA00012438"/>
    </source>
</evidence>
<evidence type="ECO:0000313" key="12">
    <source>
        <dbReference type="EMBL" id="SDV47762.1"/>
    </source>
</evidence>
<dbReference type="InterPro" id="IPR036890">
    <property type="entry name" value="HATPase_C_sf"/>
</dbReference>
<reference evidence="13" key="1">
    <citation type="submission" date="2016-09" db="EMBL/GenBank/DDBJ databases">
        <authorList>
            <person name="Varghese N."/>
            <person name="Submissions S."/>
        </authorList>
    </citation>
    <scope>NUCLEOTIDE SEQUENCE [LARGE SCALE GENOMIC DNA]</scope>
    <source>
        <strain evidence="13">JS23</strain>
    </source>
</reference>
<dbReference type="SUPFAM" id="SSF47384">
    <property type="entry name" value="Homodimeric domain of signal transducing histidine kinase"/>
    <property type="match status" value="1"/>
</dbReference>
<evidence type="ECO:0000259" key="11">
    <source>
        <dbReference type="PROSITE" id="PS50113"/>
    </source>
</evidence>
<keyword evidence="7" id="KW-0067">ATP-binding</keyword>
<protein>
    <recommendedName>
        <fullName evidence="2">histidine kinase</fullName>
        <ecNumber evidence="2">2.7.13.3</ecNumber>
    </recommendedName>
</protein>
<dbReference type="InterPro" id="IPR004358">
    <property type="entry name" value="Sig_transdc_His_kin-like_C"/>
</dbReference>
<feature type="domain" description="PAC" evidence="11">
    <location>
        <begin position="75"/>
        <end position="126"/>
    </location>
</feature>
<dbReference type="InterPro" id="IPR013767">
    <property type="entry name" value="PAS_fold"/>
</dbReference>
<dbReference type="GO" id="GO:0006355">
    <property type="term" value="P:regulation of DNA-templated transcription"/>
    <property type="evidence" value="ECO:0007669"/>
    <property type="project" value="InterPro"/>
</dbReference>
<dbReference type="PROSITE" id="PS50109">
    <property type="entry name" value="HIS_KIN"/>
    <property type="match status" value="1"/>
</dbReference>
<dbReference type="Pfam" id="PF00989">
    <property type="entry name" value="PAS"/>
    <property type="match status" value="1"/>
</dbReference>
<sequence length="877" mass="94726">MAARLFDLIVQQTSDLAVIATDTGGTVLAWNPGAHRVLGWYPDDALRRSIEIVFGAAEVARVFDVLGKAAAPQDRRIECWCRRRDGARFWAAVSVTALFDETGHVGYGWTIRDRSDERRAREALRDATERVDLALSAGAVLGSWLWDVGSDCLRIDRRLGELLDVDPDEAELGIPMDGLVRAIEPEDRRAFSDGLGQALEVGGPFRLAFRLRTGGTLRWIEAVGRIDRGEGADGARRARAPGILLDVTATRELEQELREADLRFKRALEAGTPVGTWSYDVAARRLRGDARFARIFGLPADSLREGLAPEALGGAMPERRAMADALARYLDHHVEVQLTLDWSDDGAHRWVQIASNRDLQETASEFGGTALDISELKRVETSLLGKTRTLEQRVNVSESRLRTLFDNLADALFLARVEADGGLRLLAANPACVAFLSRPVETISGQRLDSLLSPALYETTQRHVAECLATGRPVNYEVAGDFGDGERIADAVLIPLPAEGPGNEAMMIGSVRDVTAHRVLEAQLRQSQKMEAVGQLTGGLAHDFNNVLQLISANLQLLQVETRGNAIAQRRLAAAEAAVRQGARTAMQLLTFARKRALEPTTIDLTELIGAMDDLLRHALGAKIQVELDLAPDVGLLCVDRSQLENALLNLAINARDAMDGVGRIVLQARNRIFLADAPERPGELPAGDYLEIALSDSGAGMSPAVLNHVFEPFFTTKPDGRGTGLGLSMVYGFVRQSGGHIAIDSKVGEGTTVRLYLPLAAPREDTPVTGDETLLLTGGDDALRAGFVASFAALGYRVLKAPDAASALTVLGSGLPVALVLTLDGPDRGFAAAAKATLPSLAVVEASADDLTDTTLPRLRRRVRDALDARRTLDAR</sequence>
<dbReference type="OrthoDB" id="5389366at2"/>
<comment type="catalytic activity">
    <reaction evidence="1">
        <text>ATP + protein L-histidine = ADP + protein N-phospho-L-histidine.</text>
        <dbReference type="EC" id="2.7.13.3"/>
    </reaction>
</comment>
<evidence type="ECO:0000256" key="7">
    <source>
        <dbReference type="ARBA" id="ARBA00022840"/>
    </source>
</evidence>
<dbReference type="InterPro" id="IPR000700">
    <property type="entry name" value="PAS-assoc_C"/>
</dbReference>
<dbReference type="InterPro" id="IPR000014">
    <property type="entry name" value="PAS"/>
</dbReference>
<dbReference type="Gene3D" id="1.10.287.130">
    <property type="match status" value="1"/>
</dbReference>
<dbReference type="AlphaFoldDB" id="A0A1H2PMI7"/>
<dbReference type="PRINTS" id="PR00344">
    <property type="entry name" value="BCTRLSENSOR"/>
</dbReference>
<evidence type="ECO:0000259" key="9">
    <source>
        <dbReference type="PROSITE" id="PS50109"/>
    </source>
</evidence>
<evidence type="ECO:0000256" key="3">
    <source>
        <dbReference type="ARBA" id="ARBA00022553"/>
    </source>
</evidence>
<dbReference type="SUPFAM" id="SSF55785">
    <property type="entry name" value="PYP-like sensor domain (PAS domain)"/>
    <property type="match status" value="4"/>
</dbReference>
<dbReference type="InterPro" id="IPR003661">
    <property type="entry name" value="HisK_dim/P_dom"/>
</dbReference>
<gene>
    <name evidence="12" type="ORF">SAMN05216551_103277</name>
</gene>
<dbReference type="SMART" id="SM00387">
    <property type="entry name" value="HATPase_c"/>
    <property type="match status" value="1"/>
</dbReference>
<keyword evidence="4" id="KW-0808">Transferase</keyword>
<evidence type="ECO:0000256" key="5">
    <source>
        <dbReference type="ARBA" id="ARBA00022741"/>
    </source>
</evidence>
<name>A0A1H2PMI7_9BURK</name>
<dbReference type="Gene3D" id="3.30.565.10">
    <property type="entry name" value="Histidine kinase-like ATPase, C-terminal domain"/>
    <property type="match status" value="1"/>
</dbReference>
<keyword evidence="8" id="KW-0902">Two-component regulatory system</keyword>
<evidence type="ECO:0000256" key="6">
    <source>
        <dbReference type="ARBA" id="ARBA00022777"/>
    </source>
</evidence>
<dbReference type="Gene3D" id="3.30.450.20">
    <property type="entry name" value="PAS domain"/>
    <property type="match status" value="4"/>
</dbReference>
<dbReference type="InterPro" id="IPR013656">
    <property type="entry name" value="PAS_4"/>
</dbReference>
<dbReference type="GO" id="GO:0005524">
    <property type="term" value="F:ATP binding"/>
    <property type="evidence" value="ECO:0007669"/>
    <property type="project" value="UniProtKB-KW"/>
</dbReference>
<organism evidence="12 13">
    <name type="scientific">Chitinasiproducens palmae</name>
    <dbReference type="NCBI Taxonomy" id="1770053"/>
    <lineage>
        <taxon>Bacteria</taxon>
        <taxon>Pseudomonadati</taxon>
        <taxon>Pseudomonadota</taxon>
        <taxon>Betaproteobacteria</taxon>
        <taxon>Burkholderiales</taxon>
        <taxon>Burkholderiaceae</taxon>
        <taxon>Chitinasiproducens</taxon>
    </lineage>
</organism>
<dbReference type="PROSITE" id="PS50113">
    <property type="entry name" value="PAC"/>
    <property type="match status" value="2"/>
</dbReference>
<dbReference type="EC" id="2.7.13.3" evidence="2"/>
<feature type="domain" description="Histidine kinase" evidence="9">
    <location>
        <begin position="539"/>
        <end position="762"/>
    </location>
</feature>
<dbReference type="CDD" id="cd00082">
    <property type="entry name" value="HisKA"/>
    <property type="match status" value="1"/>
</dbReference>
<proteinExistence type="predicted"/>
<dbReference type="SMART" id="SM00091">
    <property type="entry name" value="PAS"/>
    <property type="match status" value="3"/>
</dbReference>
<accession>A0A1H2PMI7</accession>
<dbReference type="Pfam" id="PF08448">
    <property type="entry name" value="PAS_4"/>
    <property type="match status" value="1"/>
</dbReference>